<dbReference type="SUPFAM" id="SSF51197">
    <property type="entry name" value="Clavaminate synthase-like"/>
    <property type="match status" value="1"/>
</dbReference>
<evidence type="ECO:0000256" key="1">
    <source>
        <dbReference type="SAM" id="MobiDB-lite"/>
    </source>
</evidence>
<comment type="caution">
    <text evidence="3">The sequence shown here is derived from an EMBL/GenBank/DDBJ whole genome shotgun (WGS) entry which is preliminary data.</text>
</comment>
<accession>A0AAW0F5S3</accession>
<reference evidence="3 4" key="1">
    <citation type="journal article" date="2021" name="MBio">
        <title>A New Model Trypanosomatid, Novymonas esmeraldas: Genomic Perception of Its 'Candidatus Pandoraea novymonadis' Endosymbiont.</title>
        <authorList>
            <person name="Zakharova A."/>
            <person name="Saura A."/>
            <person name="Butenko A."/>
            <person name="Podesvova L."/>
            <person name="Warmusova S."/>
            <person name="Kostygov A.Y."/>
            <person name="Nenarokova A."/>
            <person name="Lukes J."/>
            <person name="Opperdoes F.R."/>
            <person name="Yurchenko V."/>
        </authorList>
    </citation>
    <scope>NUCLEOTIDE SEQUENCE [LARGE SCALE GENOMIC DNA]</scope>
    <source>
        <strain evidence="3 4">E262AT.01</strain>
    </source>
</reference>
<keyword evidence="4" id="KW-1185">Reference proteome</keyword>
<dbReference type="AlphaFoldDB" id="A0AAW0F5S3"/>
<dbReference type="EMBL" id="JAECZO010000012">
    <property type="protein sequence ID" value="KAK7201166.1"/>
    <property type="molecule type" value="Genomic_DNA"/>
</dbReference>
<dbReference type="Gene3D" id="2.60.120.590">
    <property type="entry name" value="Alpha-ketoglutarate-dependent dioxygenase AlkB-like"/>
    <property type="match status" value="1"/>
</dbReference>
<sequence length="550" mass="58045">MAAISERQERQDALRSLPPLTLPPRQLKKARVSCCKWLARFVSTIAALRGGASNAGGDAVEAIVERLLPSHDRATGFLALNGGLLAGCTPFDLRHILDAHGLLDSSSAAAAAPSPHHSGTPPTCEHMAKSPAPASMPSPVLQYSSTLPFVLGGVPLRVRGGDAGLSVMFVTPTELARFAAAAAVLDLPPSCADAAPDADGAAVPVAVVVLQVPPEAALWKAGSTATATAATSSAKRGCGFLYVVPCDVAAVRSFVGHALQRPVVGVEALLGPSRSLASLYSPGTVAHVAAGDGAAAAAPSPLPQEAPRQPGRTCRSRAVPEVPGLFMVADFVSAAEEADIWAELYEGRQQLRLEYLSRRRVAHFNRRFCYGVNALTAVGEEVNARPRFYDWMQARLRNDAAGGGGLRIDGAYPAHPGDCECDQLTVNYYDCSEVGACGIAAHVDAHNAFDDCIFIVSLGSYTVMEFARWDTPAEVAAPVGVYLAPRSLVVLTGEARYGWTHCIAEKRTDTLSELLPTVTRGDRVSLTWRRGRTQRHVRAACPYPAVCDGE</sequence>
<dbReference type="GO" id="GO:0070988">
    <property type="term" value="P:demethylation"/>
    <property type="evidence" value="ECO:0007669"/>
    <property type="project" value="InterPro"/>
</dbReference>
<dbReference type="GO" id="GO:0016491">
    <property type="term" value="F:oxidoreductase activity"/>
    <property type="evidence" value="ECO:0007669"/>
    <property type="project" value="TreeGrafter"/>
</dbReference>
<dbReference type="InterPro" id="IPR032857">
    <property type="entry name" value="ALKBH4"/>
</dbReference>
<organism evidence="3 4">
    <name type="scientific">Novymonas esmeraldas</name>
    <dbReference type="NCBI Taxonomy" id="1808958"/>
    <lineage>
        <taxon>Eukaryota</taxon>
        <taxon>Discoba</taxon>
        <taxon>Euglenozoa</taxon>
        <taxon>Kinetoplastea</taxon>
        <taxon>Metakinetoplastina</taxon>
        <taxon>Trypanosomatida</taxon>
        <taxon>Trypanosomatidae</taxon>
        <taxon>Novymonas</taxon>
    </lineage>
</organism>
<dbReference type="PANTHER" id="PTHR12463:SF1">
    <property type="entry name" value="2-OXOGLUTARATE AND FE-DEPENDENT OXYGENASE FAMILY PROTEIN"/>
    <property type="match status" value="1"/>
</dbReference>
<dbReference type="Pfam" id="PF13532">
    <property type="entry name" value="2OG-FeII_Oxy_2"/>
    <property type="match status" value="1"/>
</dbReference>
<dbReference type="InterPro" id="IPR027450">
    <property type="entry name" value="AlkB-like"/>
</dbReference>
<feature type="compositionally biased region" description="Low complexity" evidence="1">
    <location>
        <begin position="108"/>
        <end position="118"/>
    </location>
</feature>
<evidence type="ECO:0000313" key="4">
    <source>
        <dbReference type="Proteomes" id="UP001430356"/>
    </source>
</evidence>
<name>A0AAW0F5S3_9TRYP</name>
<evidence type="ECO:0000259" key="2">
    <source>
        <dbReference type="PROSITE" id="PS51471"/>
    </source>
</evidence>
<protein>
    <submittedName>
        <fullName evidence="3">2OG-Fe(II) oxygenase superfamily</fullName>
    </submittedName>
</protein>
<dbReference type="PROSITE" id="PS51471">
    <property type="entry name" value="FE2OG_OXY"/>
    <property type="match status" value="1"/>
</dbReference>
<dbReference type="PANTHER" id="PTHR12463">
    <property type="entry name" value="OXYGENASE-RELATED"/>
    <property type="match status" value="1"/>
</dbReference>
<proteinExistence type="predicted"/>
<dbReference type="GO" id="GO:0032451">
    <property type="term" value="F:demethylase activity"/>
    <property type="evidence" value="ECO:0007669"/>
    <property type="project" value="TreeGrafter"/>
</dbReference>
<feature type="domain" description="Fe2OG dioxygenase" evidence="2">
    <location>
        <begin position="420"/>
        <end position="532"/>
    </location>
</feature>
<dbReference type="InterPro" id="IPR037151">
    <property type="entry name" value="AlkB-like_sf"/>
</dbReference>
<dbReference type="Proteomes" id="UP001430356">
    <property type="component" value="Unassembled WGS sequence"/>
</dbReference>
<evidence type="ECO:0000313" key="3">
    <source>
        <dbReference type="EMBL" id="KAK7201166.1"/>
    </source>
</evidence>
<dbReference type="InterPro" id="IPR005123">
    <property type="entry name" value="Oxoglu/Fe-dep_dioxygenase_dom"/>
</dbReference>
<feature type="region of interest" description="Disordered" evidence="1">
    <location>
        <begin position="108"/>
        <end position="135"/>
    </location>
</feature>
<gene>
    <name evidence="3" type="ORF">NESM_000177800</name>
</gene>